<dbReference type="EC" id="2.7.11.23" evidence="4"/>
<evidence type="ECO:0000256" key="13">
    <source>
        <dbReference type="ARBA" id="ARBA00048367"/>
    </source>
</evidence>
<dbReference type="PROSITE" id="PS00108">
    <property type="entry name" value="PROTEIN_KINASE_ST"/>
    <property type="match status" value="1"/>
</dbReference>
<evidence type="ECO:0000313" key="23">
    <source>
        <dbReference type="Proteomes" id="UP001165289"/>
    </source>
</evidence>
<evidence type="ECO:0000256" key="16">
    <source>
        <dbReference type="ARBA" id="ARBA00082704"/>
    </source>
</evidence>
<comment type="caution">
    <text evidence="22">The sequence shown here is derived from an EMBL/GenBank/DDBJ whole genome shotgun (WGS) entry which is preliminary data.</text>
</comment>
<keyword evidence="6 19" id="KW-0723">Serine/threonine-protein kinase</keyword>
<evidence type="ECO:0000256" key="17">
    <source>
        <dbReference type="ARBA" id="ARBA00083351"/>
    </source>
</evidence>
<dbReference type="EC" id="2.7.11.22" evidence="5"/>
<evidence type="ECO:0000256" key="10">
    <source>
        <dbReference type="ARBA" id="ARBA00022840"/>
    </source>
</evidence>
<evidence type="ECO:0000256" key="3">
    <source>
        <dbReference type="ARBA" id="ARBA00011837"/>
    </source>
</evidence>
<organism evidence="22 23">
    <name type="scientific">Oopsacas minuta</name>
    <dbReference type="NCBI Taxonomy" id="111878"/>
    <lineage>
        <taxon>Eukaryota</taxon>
        <taxon>Metazoa</taxon>
        <taxon>Porifera</taxon>
        <taxon>Hexactinellida</taxon>
        <taxon>Hexasterophora</taxon>
        <taxon>Lyssacinosida</taxon>
        <taxon>Leucopsacidae</taxon>
        <taxon>Oopsacas</taxon>
    </lineage>
</organism>
<dbReference type="CDD" id="cd07842">
    <property type="entry name" value="STKc_CDK8_like"/>
    <property type="match status" value="1"/>
</dbReference>
<feature type="binding site" evidence="18">
    <location>
        <position position="53"/>
    </location>
    <ligand>
        <name>ATP</name>
        <dbReference type="ChEBI" id="CHEBI:30616"/>
    </ligand>
</feature>
<dbReference type="InterPro" id="IPR017441">
    <property type="entry name" value="Protein_kinase_ATP_BS"/>
</dbReference>
<dbReference type="GO" id="GO:0016592">
    <property type="term" value="C:mediator complex"/>
    <property type="evidence" value="ECO:0007669"/>
    <property type="project" value="TreeGrafter"/>
</dbReference>
<evidence type="ECO:0000256" key="11">
    <source>
        <dbReference type="ARBA" id="ARBA00023242"/>
    </source>
</evidence>
<evidence type="ECO:0000256" key="5">
    <source>
        <dbReference type="ARBA" id="ARBA00012425"/>
    </source>
</evidence>
<keyword evidence="11" id="KW-0539">Nucleus</keyword>
<comment type="catalytic activity">
    <reaction evidence="14">
        <text>[DNA-directed RNA polymerase] + ATP = phospho-[DNA-directed RNA polymerase] + ADP + H(+)</text>
        <dbReference type="Rhea" id="RHEA:10216"/>
        <dbReference type="Rhea" id="RHEA-COMP:11321"/>
        <dbReference type="Rhea" id="RHEA-COMP:11322"/>
        <dbReference type="ChEBI" id="CHEBI:15378"/>
        <dbReference type="ChEBI" id="CHEBI:30616"/>
        <dbReference type="ChEBI" id="CHEBI:43176"/>
        <dbReference type="ChEBI" id="CHEBI:68546"/>
        <dbReference type="ChEBI" id="CHEBI:456216"/>
        <dbReference type="EC" id="2.7.11.23"/>
    </reaction>
</comment>
<evidence type="ECO:0000256" key="20">
    <source>
        <dbReference type="SAM" id="MobiDB-lite"/>
    </source>
</evidence>
<evidence type="ECO:0000256" key="6">
    <source>
        <dbReference type="ARBA" id="ARBA00022527"/>
    </source>
</evidence>
<dbReference type="InterPro" id="IPR050108">
    <property type="entry name" value="CDK"/>
</dbReference>
<keyword evidence="8 18" id="KW-0547">Nucleotide-binding</keyword>
<dbReference type="Proteomes" id="UP001165289">
    <property type="component" value="Unassembled WGS sequence"/>
</dbReference>
<evidence type="ECO:0000259" key="21">
    <source>
        <dbReference type="PROSITE" id="PS50011"/>
    </source>
</evidence>
<evidence type="ECO:0000256" key="19">
    <source>
        <dbReference type="RuleBase" id="RU000304"/>
    </source>
</evidence>
<reference evidence="22 23" key="1">
    <citation type="journal article" date="2023" name="BMC Biol.">
        <title>The compact genome of the sponge Oopsacas minuta (Hexactinellida) is lacking key metazoan core genes.</title>
        <authorList>
            <person name="Santini S."/>
            <person name="Schenkelaars Q."/>
            <person name="Jourda C."/>
            <person name="Duchesne M."/>
            <person name="Belahbib H."/>
            <person name="Rocher C."/>
            <person name="Selva M."/>
            <person name="Riesgo A."/>
            <person name="Vervoort M."/>
            <person name="Leys S.P."/>
            <person name="Kodjabachian L."/>
            <person name="Le Bivic A."/>
            <person name="Borchiellini C."/>
            <person name="Claverie J.M."/>
            <person name="Renard E."/>
        </authorList>
    </citation>
    <scope>NUCLEOTIDE SEQUENCE [LARGE SCALE GENOMIC DNA]</scope>
    <source>
        <strain evidence="22">SPO-2</strain>
    </source>
</reference>
<feature type="domain" description="Protein kinase" evidence="21">
    <location>
        <begin position="21"/>
        <end position="330"/>
    </location>
</feature>
<dbReference type="Pfam" id="PF00069">
    <property type="entry name" value="Pkinase"/>
    <property type="match status" value="1"/>
</dbReference>
<dbReference type="InterPro" id="IPR008271">
    <property type="entry name" value="Ser/Thr_kinase_AS"/>
</dbReference>
<dbReference type="SMART" id="SM00220">
    <property type="entry name" value="S_TKc"/>
    <property type="match status" value="1"/>
</dbReference>
<dbReference type="AlphaFoldDB" id="A0AAV7K545"/>
<sequence>MDTDFKTKHEKKRIKVEDMFEFEGRKIGRGTYGIVYKAKLKTANQNTVEFALKYIEGKGLSMSACREIALLRELRHNNVIPLLRVFLHEKKVWLLFDFAEHDLWHIIKYHRTSKPKRIPDVMVKSLLYQLLNGISYLHSNWVLHRDLKPANILVMGEGNEHGRVKIADMGFARLFYSPLKPLAEQDPVVVTSWYRAPELLLGAKHYTKAIDIWAIGCIFTELLTYEPIFYCKHEEIDTSSPYHQDQLNRIFQVMGFPQEGDWEDIRKMPEYETVARDFKEGNYTNSSLQKYMDKQKLKADSKVFHLLTKFLVMDPMKRITSELALKHEYFLEEPKPNDNVFADCTIPYPKREYITDDDVHKDEQNCLPNPKRPKITNTIPTLCAMSKTNSTEQVPKMSQMHHPQHHMPIFNIHGQQTHPHQDPNGNYPTHPSYSQHRNQFNNY</sequence>
<comment type="subcellular location">
    <subcellularLocation>
        <location evidence="1">Nucleus</location>
    </subcellularLocation>
</comment>
<evidence type="ECO:0000256" key="7">
    <source>
        <dbReference type="ARBA" id="ARBA00022679"/>
    </source>
</evidence>
<dbReference type="Gene3D" id="3.30.200.20">
    <property type="entry name" value="Phosphorylase Kinase, domain 1"/>
    <property type="match status" value="1"/>
</dbReference>
<evidence type="ECO:0000256" key="12">
    <source>
        <dbReference type="ARBA" id="ARBA00047811"/>
    </source>
</evidence>
<dbReference type="PANTHER" id="PTHR24056">
    <property type="entry name" value="CELL DIVISION PROTEIN KINASE"/>
    <property type="match status" value="1"/>
</dbReference>
<evidence type="ECO:0000256" key="2">
    <source>
        <dbReference type="ARBA" id="ARBA00006485"/>
    </source>
</evidence>
<evidence type="ECO:0000256" key="14">
    <source>
        <dbReference type="ARBA" id="ARBA00049280"/>
    </source>
</evidence>
<evidence type="ECO:0000256" key="9">
    <source>
        <dbReference type="ARBA" id="ARBA00022777"/>
    </source>
</evidence>
<keyword evidence="7" id="KW-0808">Transferase</keyword>
<evidence type="ECO:0000256" key="15">
    <source>
        <dbReference type="ARBA" id="ARBA00053807"/>
    </source>
</evidence>
<dbReference type="PROSITE" id="PS50011">
    <property type="entry name" value="PROTEIN_KINASE_DOM"/>
    <property type="match status" value="1"/>
</dbReference>
<proteinExistence type="inferred from homology"/>
<evidence type="ECO:0000256" key="4">
    <source>
        <dbReference type="ARBA" id="ARBA00012409"/>
    </source>
</evidence>
<dbReference type="SUPFAM" id="SSF56112">
    <property type="entry name" value="Protein kinase-like (PK-like)"/>
    <property type="match status" value="1"/>
</dbReference>
<evidence type="ECO:0000313" key="22">
    <source>
        <dbReference type="EMBL" id="KAI6655579.1"/>
    </source>
</evidence>
<dbReference type="GO" id="GO:0005524">
    <property type="term" value="F:ATP binding"/>
    <property type="evidence" value="ECO:0007669"/>
    <property type="project" value="UniProtKB-UniRule"/>
</dbReference>
<comment type="function">
    <text evidence="15">Component of the Mediator complex, a coactivator involved in regulated gene transcription of nearly all RNA polymerase II-dependent genes. Mediator functions as a bridge to convey information from gene-specific regulatory proteins to the basal RNA polymerase II transcription machinery. Mediator is recruited to promoters by direct interactions with regulatory proteins and serves as a scaffold for the assembly of a functional pre-initiation complex with RNA polymerase II and the general transcription factors. Phosphorylates the CTD (C-terminal domain) of the large subunit of RNA polymerase II (RNAp II), which may inhibit the formation of a transcription initiation complex.</text>
</comment>
<comment type="similarity">
    <text evidence="2">Belongs to the protein kinase superfamily. CMGC Ser/Thr protein kinase family. CDC2/CDKX subfamily.</text>
</comment>
<keyword evidence="9 22" id="KW-0418">Kinase</keyword>
<dbReference type="EMBL" id="JAKMXF010000188">
    <property type="protein sequence ID" value="KAI6655579.1"/>
    <property type="molecule type" value="Genomic_DNA"/>
</dbReference>
<keyword evidence="23" id="KW-1185">Reference proteome</keyword>
<feature type="region of interest" description="Disordered" evidence="20">
    <location>
        <begin position="413"/>
        <end position="443"/>
    </location>
</feature>
<keyword evidence="10 18" id="KW-0067">ATP-binding</keyword>
<protein>
    <recommendedName>
        <fullName evidence="17">Mediator complex subunit cdk-8</fullName>
        <ecNumber evidence="5">2.7.11.22</ecNumber>
        <ecNumber evidence="4">2.7.11.23</ecNumber>
    </recommendedName>
    <alternativeName>
        <fullName evidence="16">Mediator of RNA polymerase II transcription subunit cdk-8</fullName>
    </alternativeName>
</protein>
<dbReference type="GO" id="GO:0004693">
    <property type="term" value="F:cyclin-dependent protein serine/threonine kinase activity"/>
    <property type="evidence" value="ECO:0007669"/>
    <property type="project" value="UniProtKB-EC"/>
</dbReference>
<evidence type="ECO:0000256" key="8">
    <source>
        <dbReference type="ARBA" id="ARBA00022741"/>
    </source>
</evidence>
<dbReference type="InterPro" id="IPR000719">
    <property type="entry name" value="Prot_kinase_dom"/>
</dbReference>
<dbReference type="FunFam" id="3.30.200.20:FF:000707">
    <property type="entry name" value="Cyclin dependent kinase 19"/>
    <property type="match status" value="1"/>
</dbReference>
<dbReference type="GO" id="GO:0008353">
    <property type="term" value="F:RNA polymerase II CTD heptapeptide repeat kinase activity"/>
    <property type="evidence" value="ECO:0007669"/>
    <property type="project" value="UniProtKB-EC"/>
</dbReference>
<dbReference type="Gene3D" id="1.10.510.10">
    <property type="entry name" value="Transferase(Phosphotransferase) domain 1"/>
    <property type="match status" value="1"/>
</dbReference>
<accession>A0AAV7K545</accession>
<dbReference type="PANTHER" id="PTHR24056:SF495">
    <property type="entry name" value="CYCLIN-DEPENDENT KINASE 8-RELATED"/>
    <property type="match status" value="1"/>
</dbReference>
<name>A0AAV7K545_9METZ</name>
<evidence type="ECO:0000256" key="18">
    <source>
        <dbReference type="PROSITE-ProRule" id="PRU10141"/>
    </source>
</evidence>
<comment type="catalytic activity">
    <reaction evidence="12">
        <text>L-threonyl-[protein] + ATP = O-phospho-L-threonyl-[protein] + ADP + H(+)</text>
        <dbReference type="Rhea" id="RHEA:46608"/>
        <dbReference type="Rhea" id="RHEA-COMP:11060"/>
        <dbReference type="Rhea" id="RHEA-COMP:11605"/>
        <dbReference type="ChEBI" id="CHEBI:15378"/>
        <dbReference type="ChEBI" id="CHEBI:30013"/>
        <dbReference type="ChEBI" id="CHEBI:30616"/>
        <dbReference type="ChEBI" id="CHEBI:61977"/>
        <dbReference type="ChEBI" id="CHEBI:456216"/>
        <dbReference type="EC" id="2.7.11.22"/>
    </reaction>
</comment>
<evidence type="ECO:0000256" key="1">
    <source>
        <dbReference type="ARBA" id="ARBA00004123"/>
    </source>
</evidence>
<comment type="subunit">
    <text evidence="3">Component of the Mediator complex.</text>
</comment>
<dbReference type="InterPro" id="IPR011009">
    <property type="entry name" value="Kinase-like_dom_sf"/>
</dbReference>
<comment type="catalytic activity">
    <reaction evidence="13">
        <text>L-seryl-[protein] + ATP = O-phospho-L-seryl-[protein] + ADP + H(+)</text>
        <dbReference type="Rhea" id="RHEA:17989"/>
        <dbReference type="Rhea" id="RHEA-COMP:9863"/>
        <dbReference type="Rhea" id="RHEA-COMP:11604"/>
        <dbReference type="ChEBI" id="CHEBI:15378"/>
        <dbReference type="ChEBI" id="CHEBI:29999"/>
        <dbReference type="ChEBI" id="CHEBI:30616"/>
        <dbReference type="ChEBI" id="CHEBI:83421"/>
        <dbReference type="ChEBI" id="CHEBI:456216"/>
        <dbReference type="EC" id="2.7.11.22"/>
    </reaction>
</comment>
<gene>
    <name evidence="22" type="ORF">LOD99_2078</name>
</gene>
<dbReference type="PROSITE" id="PS00107">
    <property type="entry name" value="PROTEIN_KINASE_ATP"/>
    <property type="match status" value="1"/>
</dbReference>
<dbReference type="FunFam" id="1.10.510.10:FF:000088">
    <property type="entry name" value="cyclin-dependent kinase 8 isoform X1"/>
    <property type="match status" value="1"/>
</dbReference>